<dbReference type="InterPro" id="IPR014752">
    <property type="entry name" value="Arrestin-like_C"/>
</dbReference>
<dbReference type="SUPFAM" id="SSF81296">
    <property type="entry name" value="E set domains"/>
    <property type="match status" value="1"/>
</dbReference>
<dbReference type="InterPro" id="IPR050357">
    <property type="entry name" value="Arrestin_domain-protein"/>
</dbReference>
<feature type="domain" description="Arrestin-like N-terminal" evidence="1">
    <location>
        <begin position="12"/>
        <end position="152"/>
    </location>
</feature>
<keyword evidence="3" id="KW-1185">Reference proteome</keyword>
<evidence type="ECO:0000313" key="2">
    <source>
        <dbReference type="EMBL" id="KAJ7736934.1"/>
    </source>
</evidence>
<dbReference type="PANTHER" id="PTHR11188:SF83">
    <property type="entry name" value="ARRESTIN C-TERMINAL-LIKE DOMAIN-CONTAINING PROTEIN"/>
    <property type="match status" value="1"/>
</dbReference>
<dbReference type="EMBL" id="JARKIB010000119">
    <property type="protein sequence ID" value="KAJ7736934.1"/>
    <property type="molecule type" value="Genomic_DNA"/>
</dbReference>
<name>A0AAD7I7P4_9AGAR</name>
<gene>
    <name evidence="2" type="ORF">B0H16DRAFT_1573154</name>
</gene>
<dbReference type="GO" id="GO:0005737">
    <property type="term" value="C:cytoplasm"/>
    <property type="evidence" value="ECO:0007669"/>
    <property type="project" value="TreeGrafter"/>
</dbReference>
<dbReference type="InterPro" id="IPR011021">
    <property type="entry name" value="Arrestin-like_N"/>
</dbReference>
<organism evidence="2 3">
    <name type="scientific">Mycena metata</name>
    <dbReference type="NCBI Taxonomy" id="1033252"/>
    <lineage>
        <taxon>Eukaryota</taxon>
        <taxon>Fungi</taxon>
        <taxon>Dikarya</taxon>
        <taxon>Basidiomycota</taxon>
        <taxon>Agaricomycotina</taxon>
        <taxon>Agaricomycetes</taxon>
        <taxon>Agaricomycetidae</taxon>
        <taxon>Agaricales</taxon>
        <taxon>Marasmiineae</taxon>
        <taxon>Mycenaceae</taxon>
        <taxon>Mycena</taxon>
    </lineage>
</organism>
<comment type="caution">
    <text evidence="2">The sequence shown here is derived from an EMBL/GenBank/DDBJ whole genome shotgun (WGS) entry which is preliminary data.</text>
</comment>
<protein>
    <recommendedName>
        <fullName evidence="1">Arrestin-like N-terminal domain-containing protein</fullName>
    </recommendedName>
</protein>
<proteinExistence type="predicted"/>
<dbReference type="PANTHER" id="PTHR11188">
    <property type="entry name" value="ARRESTIN DOMAIN CONTAINING PROTEIN"/>
    <property type="match status" value="1"/>
</dbReference>
<accession>A0AAD7I7P4</accession>
<dbReference type="AlphaFoldDB" id="A0AAD7I7P4"/>
<dbReference type="Pfam" id="PF00339">
    <property type="entry name" value="Arrestin_N"/>
    <property type="match status" value="1"/>
</dbReference>
<reference evidence="2" key="1">
    <citation type="submission" date="2023-03" db="EMBL/GenBank/DDBJ databases">
        <title>Massive genome expansion in bonnet fungi (Mycena s.s.) driven by repeated elements and novel gene families across ecological guilds.</title>
        <authorList>
            <consortium name="Lawrence Berkeley National Laboratory"/>
            <person name="Harder C.B."/>
            <person name="Miyauchi S."/>
            <person name="Viragh M."/>
            <person name="Kuo A."/>
            <person name="Thoen E."/>
            <person name="Andreopoulos B."/>
            <person name="Lu D."/>
            <person name="Skrede I."/>
            <person name="Drula E."/>
            <person name="Henrissat B."/>
            <person name="Morin E."/>
            <person name="Kohler A."/>
            <person name="Barry K."/>
            <person name="LaButti K."/>
            <person name="Morin E."/>
            <person name="Salamov A."/>
            <person name="Lipzen A."/>
            <person name="Mereny Z."/>
            <person name="Hegedus B."/>
            <person name="Baldrian P."/>
            <person name="Stursova M."/>
            <person name="Weitz H."/>
            <person name="Taylor A."/>
            <person name="Grigoriev I.V."/>
            <person name="Nagy L.G."/>
            <person name="Martin F."/>
            <person name="Kauserud H."/>
        </authorList>
    </citation>
    <scope>NUCLEOTIDE SEQUENCE</scope>
    <source>
        <strain evidence="2">CBHHK182m</strain>
    </source>
</reference>
<sequence length="404" mass="44838">MSEALTGLTLHFPDYVRVAGETLQGHVEINVSMALQDKVENVRIKVRGSIETRIAETEHRPGAENETHYKTQTIQVLRADQQIWDHFSSPQGAQILTCPFQIQLPPNLPPSFHYSHHKGKVVISYALEVVGARHGIFHANRRIAKVFSVIPAASAWELNTHVALSQGWNGPWKSIVNNKEMRHGILFGELSEAKIELVLPDLPSLPISTGIPFSFHVSTRTKPVHHHDLEGKHGKLFPAPPTSPADIEFRLTIQGRMSAHSAHEKIDEHFDVKGSLGDKAAVAAIRTTVDEPEWSGGSNTKDKGVWRRAVHFDGRFTLPYAPTFSAETAEWNYVLRLNVDFAGIGNDLELEFPIRLNSSSACPPPIGYQPNFENAYPLSAGPPPMLSLPSAYWTGDDHNYDDGQ</sequence>
<dbReference type="Proteomes" id="UP001215598">
    <property type="component" value="Unassembled WGS sequence"/>
</dbReference>
<evidence type="ECO:0000259" key="1">
    <source>
        <dbReference type="Pfam" id="PF00339"/>
    </source>
</evidence>
<evidence type="ECO:0000313" key="3">
    <source>
        <dbReference type="Proteomes" id="UP001215598"/>
    </source>
</evidence>
<dbReference type="GO" id="GO:0015031">
    <property type="term" value="P:protein transport"/>
    <property type="evidence" value="ECO:0007669"/>
    <property type="project" value="TreeGrafter"/>
</dbReference>
<dbReference type="InterPro" id="IPR014756">
    <property type="entry name" value="Ig_E-set"/>
</dbReference>
<dbReference type="Gene3D" id="2.60.40.640">
    <property type="match status" value="1"/>
</dbReference>